<evidence type="ECO:0000313" key="5">
    <source>
        <dbReference type="EMBL" id="HGC42795.1"/>
    </source>
</evidence>
<keyword evidence="1 3" id="KW-0597">Phosphoprotein</keyword>
<gene>
    <name evidence="5" type="ORF">ENY07_06195</name>
</gene>
<dbReference type="SMART" id="SM00448">
    <property type="entry name" value="REC"/>
    <property type="match status" value="1"/>
</dbReference>
<organism evidence="5">
    <name type="scientific">Acidicaldus sp</name>
    <dbReference type="NCBI Taxonomy" id="1872105"/>
    <lineage>
        <taxon>Bacteria</taxon>
        <taxon>Pseudomonadati</taxon>
        <taxon>Pseudomonadota</taxon>
        <taxon>Alphaproteobacteria</taxon>
        <taxon>Acetobacterales</taxon>
        <taxon>Acetobacteraceae</taxon>
        <taxon>Acidicaldus</taxon>
    </lineage>
</organism>
<feature type="modified residue" description="4-aspartylphosphate" evidence="3">
    <location>
        <position position="56"/>
    </location>
</feature>
<dbReference type="Pfam" id="PF00196">
    <property type="entry name" value="GerE"/>
    <property type="match status" value="1"/>
</dbReference>
<feature type="domain" description="Response regulatory" evidence="4">
    <location>
        <begin position="6"/>
        <end position="121"/>
    </location>
</feature>
<dbReference type="InterPro" id="IPR000792">
    <property type="entry name" value="Tscrpt_reg_LuxR_C"/>
</dbReference>
<dbReference type="PANTHER" id="PTHR43214:SF43">
    <property type="entry name" value="TWO-COMPONENT RESPONSE REGULATOR"/>
    <property type="match status" value="1"/>
</dbReference>
<protein>
    <submittedName>
        <fullName evidence="5">Response regulator transcription factor</fullName>
    </submittedName>
</protein>
<name>A0A8J4HBJ6_9PROT</name>
<reference evidence="5" key="1">
    <citation type="journal article" date="2020" name="mSystems">
        <title>Genome- and Community-Level Interaction Insights into Carbon Utilization and Element Cycling Functions of Hydrothermarchaeota in Hydrothermal Sediment.</title>
        <authorList>
            <person name="Zhou Z."/>
            <person name="Liu Y."/>
            <person name="Xu W."/>
            <person name="Pan J."/>
            <person name="Luo Z.H."/>
            <person name="Li M."/>
        </authorList>
    </citation>
    <scope>NUCLEOTIDE SEQUENCE</scope>
    <source>
        <strain evidence="5">SpSt-997</strain>
    </source>
</reference>
<proteinExistence type="predicted"/>
<dbReference type="GO" id="GO:0006355">
    <property type="term" value="P:regulation of DNA-templated transcription"/>
    <property type="evidence" value="ECO:0007669"/>
    <property type="project" value="InterPro"/>
</dbReference>
<dbReference type="InterPro" id="IPR058245">
    <property type="entry name" value="NreC/VraR/RcsB-like_REC"/>
</dbReference>
<accession>A0A8J4HBJ6</accession>
<dbReference type="GO" id="GO:0000160">
    <property type="term" value="P:phosphorelay signal transduction system"/>
    <property type="evidence" value="ECO:0007669"/>
    <property type="project" value="InterPro"/>
</dbReference>
<dbReference type="InterPro" id="IPR039420">
    <property type="entry name" value="WalR-like"/>
</dbReference>
<dbReference type="Pfam" id="PF00072">
    <property type="entry name" value="Response_reg"/>
    <property type="match status" value="1"/>
</dbReference>
<dbReference type="SUPFAM" id="SSF52172">
    <property type="entry name" value="CheY-like"/>
    <property type="match status" value="1"/>
</dbReference>
<dbReference type="Gene3D" id="3.40.50.2300">
    <property type="match status" value="1"/>
</dbReference>
<evidence type="ECO:0000259" key="4">
    <source>
        <dbReference type="PROSITE" id="PS50110"/>
    </source>
</evidence>
<comment type="caution">
    <text evidence="5">The sequence shown here is derived from an EMBL/GenBank/DDBJ whole genome shotgun (WGS) entry which is preliminary data.</text>
</comment>
<evidence type="ECO:0000256" key="2">
    <source>
        <dbReference type="ARBA" id="ARBA00023125"/>
    </source>
</evidence>
<dbReference type="CDD" id="cd17535">
    <property type="entry name" value="REC_NarL-like"/>
    <property type="match status" value="1"/>
</dbReference>
<dbReference type="GO" id="GO:0003677">
    <property type="term" value="F:DNA binding"/>
    <property type="evidence" value="ECO:0007669"/>
    <property type="project" value="UniProtKB-KW"/>
</dbReference>
<dbReference type="InterPro" id="IPR011006">
    <property type="entry name" value="CheY-like_superfamily"/>
</dbReference>
<dbReference type="SUPFAM" id="SSF46894">
    <property type="entry name" value="C-terminal effector domain of the bipartite response regulators"/>
    <property type="match status" value="1"/>
</dbReference>
<dbReference type="PANTHER" id="PTHR43214">
    <property type="entry name" value="TWO-COMPONENT RESPONSE REGULATOR"/>
    <property type="match status" value="1"/>
</dbReference>
<dbReference type="PROSITE" id="PS50110">
    <property type="entry name" value="RESPONSE_REGULATORY"/>
    <property type="match status" value="1"/>
</dbReference>
<sequence>MAEPLKVLLIEDHPIVRAGCRRLLQSRAGTEIFEAGSGAEGFALARREHPHVVVLDLNLPDGNGLAILARLRGEIPTAAVLVFSMYEEAAFVARALEGGALGYLTKHDDPEALLEAVAAVARGARYLGHSVAQKLALLSLQPGNDPLRGLTARELGVLDLLGGGAGLAEIAEALALSYRSAANITAQLRAKLQLRSQAALVKFAVETAPARAARRAAENACSVGSSSVG</sequence>
<dbReference type="EMBL" id="DTQM01000117">
    <property type="protein sequence ID" value="HGC42795.1"/>
    <property type="molecule type" value="Genomic_DNA"/>
</dbReference>
<dbReference type="InterPro" id="IPR001789">
    <property type="entry name" value="Sig_transdc_resp-reg_receiver"/>
</dbReference>
<evidence type="ECO:0000256" key="1">
    <source>
        <dbReference type="ARBA" id="ARBA00022553"/>
    </source>
</evidence>
<evidence type="ECO:0000256" key="3">
    <source>
        <dbReference type="PROSITE-ProRule" id="PRU00169"/>
    </source>
</evidence>
<dbReference type="AlphaFoldDB" id="A0A8J4HBJ6"/>
<dbReference type="SMART" id="SM00421">
    <property type="entry name" value="HTH_LUXR"/>
    <property type="match status" value="1"/>
</dbReference>
<keyword evidence="2" id="KW-0238">DNA-binding</keyword>
<dbReference type="InterPro" id="IPR016032">
    <property type="entry name" value="Sig_transdc_resp-reg_C-effctor"/>
</dbReference>